<evidence type="ECO:0000313" key="3">
    <source>
        <dbReference type="EMBL" id="KAJ3441356.1"/>
    </source>
</evidence>
<evidence type="ECO:0000256" key="2">
    <source>
        <dbReference type="SAM" id="MobiDB-lite"/>
    </source>
</evidence>
<sequence length="1046" mass="122181">MNNTPSSRSLKNEDSIWKRRMVSQVELFRQKRKREKFQVSEKILSIVFSEITYTVLTQTLIPDEFGTLLESLGWIPNLPFKPTRKFHQKKNEQSHIKIVQTFYNLISKDRFSNYVFLRGVSVSELIFFLLFDLTKLKARKTAVKIKHPQLRNVKKKHIERLIDLIFKSKFTLRYKVITSMVLRKLIPKVGYKKVKQNELVKKIEQELDRFEKKGQLKKIEKEMEQDSYEILSPNLVLLTIEFPEGNKDSIICNTNETSASDIREFFQQKLNRDMTSVGLFAKYCDEEWTSNTSIHSIGAHSSQMDGEFLEDDSLLVSFHHRELFLKEKIPEKIDITFPFYLKDLPTRWITVSTDSLVSKVIRNLSKRLGVKKYGLVLKQQHTFVWGNSVLLSDFTDISMDSESESIVDFGSLPFVPLGNGSFNPTPKNINNILKENQNFGIWLLPGFENRISSYLNKILTHGYIFLEFTPKPMFAEIILPKSYHVTETKINVLIDLTTQVDILIQELCKFYELECDNSTHEFVLLYVKYFDRIENKNKSNDQILNGDGNTDDNEYLNGNEFKNEKHKNIDIIHLNQTNSKHGSSNININSNSNKHSNNNNSHHINSNKGKDKGKNKLYVNHNSNKRINKNKFIHRYSFNHTNNSDHKNNSTHHNINRYDLDIIDNYDYYYHPNLNYDDNKSDNNNYINNHYRKNSNNKRKYFTKLKSKYGRNTNQGNGFIELFNIRRSNEKIKSFYLENSFDQKTLSASEKLNVSLFDFSQYISHENQTNTIVSEENEISTNLNEKIYGITSQNDSTQNASSFPDFSIYDLPDLDFIDSNVNTLNSSNEKYIPEINSEKGLIKTNNFNKKVNKIIKKKNQNNSETVLKKKSNSIQIQAKANLKPNILYTPRIKSPIKDITNSSNLIESRNFQNNFSELSLPTKLNFISSSNQIISSNTFQNSIIKKKEGNNLTKINKKNSIRVNSIKFKLSQSSPQLTDINFFNNYESLKINNTEHNNINNNMKKFYSSQDINNNNYNIYYKENKRKNNKKKFLNKPKGKKTMILI</sequence>
<proteinExistence type="predicted"/>
<accession>A0AAV7ZKK6</accession>
<name>A0AAV7ZKK6_9EUKA</name>
<feature type="compositionally biased region" description="Low complexity" evidence="2">
    <location>
        <begin position="578"/>
        <end position="607"/>
    </location>
</feature>
<dbReference type="AlphaFoldDB" id="A0AAV7ZKK6"/>
<reference evidence="3" key="1">
    <citation type="submission" date="2022-08" db="EMBL/GenBank/DDBJ databases">
        <title>Novel sulphate-reducing endosymbionts in the free-living metamonad Anaeramoeba.</title>
        <authorList>
            <person name="Jerlstrom-Hultqvist J."/>
            <person name="Cepicka I."/>
            <person name="Gallot-Lavallee L."/>
            <person name="Salas-Leiva D."/>
            <person name="Curtis B.A."/>
            <person name="Zahonova K."/>
            <person name="Pipaliya S."/>
            <person name="Dacks J."/>
            <person name="Roger A.J."/>
        </authorList>
    </citation>
    <scope>NUCLEOTIDE SEQUENCE</scope>
    <source>
        <strain evidence="3">Busselton2</strain>
    </source>
</reference>
<evidence type="ECO:0000313" key="4">
    <source>
        <dbReference type="Proteomes" id="UP001146793"/>
    </source>
</evidence>
<gene>
    <name evidence="3" type="ORF">M0812_13366</name>
</gene>
<protein>
    <submittedName>
        <fullName evidence="3">Bromodomain-containing protein</fullName>
    </submittedName>
</protein>
<feature type="coiled-coil region" evidence="1">
    <location>
        <begin position="193"/>
        <end position="220"/>
    </location>
</feature>
<evidence type="ECO:0000256" key="1">
    <source>
        <dbReference type="SAM" id="Coils"/>
    </source>
</evidence>
<dbReference type="Proteomes" id="UP001146793">
    <property type="component" value="Unassembled WGS sequence"/>
</dbReference>
<organism evidence="3 4">
    <name type="scientific">Anaeramoeba flamelloides</name>
    <dbReference type="NCBI Taxonomy" id="1746091"/>
    <lineage>
        <taxon>Eukaryota</taxon>
        <taxon>Metamonada</taxon>
        <taxon>Anaeramoebidae</taxon>
        <taxon>Anaeramoeba</taxon>
    </lineage>
</organism>
<dbReference type="EMBL" id="JANTQA010000029">
    <property type="protein sequence ID" value="KAJ3441356.1"/>
    <property type="molecule type" value="Genomic_DNA"/>
</dbReference>
<keyword evidence="1" id="KW-0175">Coiled coil</keyword>
<comment type="caution">
    <text evidence="3">The sequence shown here is derived from an EMBL/GenBank/DDBJ whole genome shotgun (WGS) entry which is preliminary data.</text>
</comment>
<feature type="region of interest" description="Disordered" evidence="2">
    <location>
        <begin position="576"/>
        <end position="615"/>
    </location>
</feature>